<dbReference type="AlphaFoldDB" id="Q2KZA0"/>
<protein>
    <submittedName>
        <fullName evidence="1">Hypothetical phage protein</fullName>
    </submittedName>
</protein>
<dbReference type="EMBL" id="AM167904">
    <property type="protein sequence ID" value="CAJ47998.1"/>
    <property type="molecule type" value="Genomic_DNA"/>
</dbReference>
<dbReference type="Proteomes" id="UP000001977">
    <property type="component" value="Chromosome"/>
</dbReference>
<sequence>MPGFVVLGVRPGRIDQLISTQVSAQERRLKRRTTPEAHALRIEKARARALAAPPQVELSAEYSAPQFAIDWARLAARQGYSFLQVAYKDTDLLTGRTVYQLTEQQP</sequence>
<name>Q2KZA0_BORA1</name>
<proteinExistence type="predicted"/>
<evidence type="ECO:0000313" key="2">
    <source>
        <dbReference type="Proteomes" id="UP000001977"/>
    </source>
</evidence>
<evidence type="ECO:0000313" key="1">
    <source>
        <dbReference type="EMBL" id="CAJ47998.1"/>
    </source>
</evidence>
<organism evidence="1 2">
    <name type="scientific">Bordetella avium (strain 197N)</name>
    <dbReference type="NCBI Taxonomy" id="360910"/>
    <lineage>
        <taxon>Bacteria</taxon>
        <taxon>Pseudomonadati</taxon>
        <taxon>Pseudomonadota</taxon>
        <taxon>Betaproteobacteria</taxon>
        <taxon>Burkholderiales</taxon>
        <taxon>Alcaligenaceae</taxon>
        <taxon>Bordetella</taxon>
    </lineage>
</organism>
<dbReference type="KEGG" id="bav:BAV0397"/>
<keyword evidence="2" id="KW-1185">Reference proteome</keyword>
<reference evidence="1 2" key="1">
    <citation type="journal article" date="2006" name="J. Bacteriol.">
        <title>Comparison of the genome sequence of the poultry pathogen Bordetella avium with those of B. bronchiseptica, B. pertussis, and B. parapertussis reveals extensive diversity in surface structures associated with host interaction.</title>
        <authorList>
            <person name="Sebaihia M."/>
            <person name="Preston A."/>
            <person name="Maskell D.J."/>
            <person name="Kuzmiak H."/>
            <person name="Connell T.D."/>
            <person name="King N.D."/>
            <person name="Orndorff P.E."/>
            <person name="Miyamoto D.M."/>
            <person name="Thomson N.R."/>
            <person name="Harris D."/>
            <person name="Goble A."/>
            <person name="Lord A."/>
            <person name="Murphy L."/>
            <person name="Quail M.A."/>
            <person name="Rutter S."/>
            <person name="Squares R."/>
            <person name="Squares S."/>
            <person name="Woodward J."/>
            <person name="Parkhill J."/>
            <person name="Temple L.M."/>
        </authorList>
    </citation>
    <scope>NUCLEOTIDE SEQUENCE [LARGE SCALE GENOMIC DNA]</scope>
    <source>
        <strain evidence="1 2">197N</strain>
    </source>
</reference>
<gene>
    <name evidence="1" type="ordered locus">BAV0397</name>
</gene>
<dbReference type="HOGENOM" id="CLU_2217942_0_0_4"/>
<dbReference type="STRING" id="360910.BAV0397"/>
<accession>Q2KZA0</accession>